<accession>A0ABQ6HJZ3</accession>
<dbReference type="EMBL" id="BSUJ01000001">
    <property type="protein sequence ID" value="GMA18487.1"/>
    <property type="molecule type" value="Genomic_DNA"/>
</dbReference>
<dbReference type="Proteomes" id="UP001157109">
    <property type="component" value="Unassembled WGS sequence"/>
</dbReference>
<keyword evidence="2" id="KW-1185">Reference proteome</keyword>
<evidence type="ECO:0000313" key="1">
    <source>
        <dbReference type="EMBL" id="GMA18487.1"/>
    </source>
</evidence>
<organism evidence="1 2">
    <name type="scientific">Arsenicicoccus piscis</name>
    <dbReference type="NCBI Taxonomy" id="673954"/>
    <lineage>
        <taxon>Bacteria</taxon>
        <taxon>Bacillati</taxon>
        <taxon>Actinomycetota</taxon>
        <taxon>Actinomycetes</taxon>
        <taxon>Micrococcales</taxon>
        <taxon>Intrasporangiaceae</taxon>
        <taxon>Arsenicicoccus</taxon>
    </lineage>
</organism>
<gene>
    <name evidence="1" type="ORF">GCM10025862_05080</name>
</gene>
<dbReference type="RefSeq" id="WP_241444296.1">
    <property type="nucleotide sequence ID" value="NZ_BSUJ01000001.1"/>
</dbReference>
<proteinExistence type="predicted"/>
<name>A0ABQ6HJZ3_9MICO</name>
<reference evidence="2" key="1">
    <citation type="journal article" date="2019" name="Int. J. Syst. Evol. Microbiol.">
        <title>The Global Catalogue of Microorganisms (GCM) 10K type strain sequencing project: providing services to taxonomists for standard genome sequencing and annotation.</title>
        <authorList>
            <consortium name="The Broad Institute Genomics Platform"/>
            <consortium name="The Broad Institute Genome Sequencing Center for Infectious Disease"/>
            <person name="Wu L."/>
            <person name="Ma J."/>
        </authorList>
    </citation>
    <scope>NUCLEOTIDE SEQUENCE [LARGE SCALE GENOMIC DNA]</scope>
    <source>
        <strain evidence="2">NBRC 105830</strain>
    </source>
</reference>
<comment type="caution">
    <text evidence="1">The sequence shown here is derived from an EMBL/GenBank/DDBJ whole genome shotgun (WGS) entry which is preliminary data.</text>
</comment>
<evidence type="ECO:0008006" key="3">
    <source>
        <dbReference type="Google" id="ProtNLM"/>
    </source>
</evidence>
<protein>
    <recommendedName>
        <fullName evidence="3">Secreted protein</fullName>
    </recommendedName>
</protein>
<evidence type="ECO:0000313" key="2">
    <source>
        <dbReference type="Proteomes" id="UP001157109"/>
    </source>
</evidence>
<sequence length="83" mass="8496">MISTLICATGIASATSGAVARRAEIAATWPCAALAVTARRDGADLSARRRGVAAVKHVGSAPFYGTPMSTRLVVSTDLTRPPV</sequence>